<feature type="transmembrane region" description="Helical" evidence="5">
    <location>
        <begin position="296"/>
        <end position="317"/>
    </location>
</feature>
<comment type="subcellular location">
    <subcellularLocation>
        <location evidence="1">Membrane</location>
        <topology evidence="1">Multi-pass membrane protein</topology>
    </subcellularLocation>
</comment>
<dbReference type="AlphaFoldDB" id="A0A515EPI4"/>
<reference evidence="8" key="2">
    <citation type="journal article" date="2020" name="Int. J. Syst. Evol. Microbiol.">
        <title>Genomic insights into a novel species Rhodoferax aquaticus sp. nov., isolated from freshwater.</title>
        <authorList>
            <person name="Li T."/>
            <person name="Zhuo Y."/>
            <person name="Jin C.Z."/>
            <person name="Wu X."/>
            <person name="Ko S.R."/>
            <person name="Jin F.J."/>
            <person name="Ahn C.Y."/>
            <person name="Oh H.M."/>
            <person name="Lee H.G."/>
            <person name="Jin L."/>
        </authorList>
    </citation>
    <scope>NUCLEOTIDE SEQUENCE [LARGE SCALE GENOMIC DNA]</scope>
    <source>
        <strain evidence="8">Gr-4</strain>
    </source>
</reference>
<proteinExistence type="predicted"/>
<evidence type="ECO:0000256" key="4">
    <source>
        <dbReference type="ARBA" id="ARBA00023136"/>
    </source>
</evidence>
<feature type="transmembrane region" description="Helical" evidence="5">
    <location>
        <begin position="129"/>
        <end position="148"/>
    </location>
</feature>
<evidence type="ECO:0000256" key="5">
    <source>
        <dbReference type="SAM" id="Phobius"/>
    </source>
</evidence>
<feature type="transmembrane region" description="Helical" evidence="5">
    <location>
        <begin position="455"/>
        <end position="472"/>
    </location>
</feature>
<dbReference type="PANTHER" id="PTHR37422:SF13">
    <property type="entry name" value="LIPOPOLYSACCHARIDE BIOSYNTHESIS PROTEIN PA4999-RELATED"/>
    <property type="match status" value="1"/>
</dbReference>
<feature type="transmembrane region" description="Helical" evidence="5">
    <location>
        <begin position="398"/>
        <end position="418"/>
    </location>
</feature>
<feature type="transmembrane region" description="Helical" evidence="5">
    <location>
        <begin position="39"/>
        <end position="60"/>
    </location>
</feature>
<dbReference type="KEGG" id="rhg:EXZ61_10560"/>
<keyword evidence="8" id="KW-1185">Reference proteome</keyword>
<evidence type="ECO:0000256" key="1">
    <source>
        <dbReference type="ARBA" id="ARBA00004141"/>
    </source>
</evidence>
<dbReference type="PANTHER" id="PTHR37422">
    <property type="entry name" value="TEICHURONIC ACID BIOSYNTHESIS PROTEIN TUAE"/>
    <property type="match status" value="1"/>
</dbReference>
<feature type="domain" description="O-antigen ligase-related" evidence="6">
    <location>
        <begin position="254"/>
        <end position="406"/>
    </location>
</feature>
<evidence type="ECO:0000256" key="3">
    <source>
        <dbReference type="ARBA" id="ARBA00022989"/>
    </source>
</evidence>
<dbReference type="GO" id="GO:0016020">
    <property type="term" value="C:membrane"/>
    <property type="evidence" value="ECO:0007669"/>
    <property type="project" value="UniProtKB-SubCell"/>
</dbReference>
<reference evidence="8" key="1">
    <citation type="submission" date="2019-02" db="EMBL/GenBank/DDBJ databases">
        <title>Complete genome sequence of Rhodoferax sp. Gr-4.</title>
        <authorList>
            <person name="Jin L."/>
        </authorList>
    </citation>
    <scope>NUCLEOTIDE SEQUENCE [LARGE SCALE GENOMIC DNA]</scope>
    <source>
        <strain evidence="8">Gr-4</strain>
    </source>
</reference>
<feature type="transmembrane region" description="Helical" evidence="5">
    <location>
        <begin position="430"/>
        <end position="449"/>
    </location>
</feature>
<feature type="transmembrane region" description="Helical" evidence="5">
    <location>
        <begin position="204"/>
        <end position="224"/>
    </location>
</feature>
<accession>A0A515EPI4</accession>
<name>A0A515EPI4_9BURK</name>
<evidence type="ECO:0000313" key="8">
    <source>
        <dbReference type="Proteomes" id="UP000317365"/>
    </source>
</evidence>
<feature type="transmembrane region" description="Helical" evidence="5">
    <location>
        <begin position="273"/>
        <end position="289"/>
    </location>
</feature>
<dbReference type="Proteomes" id="UP000317365">
    <property type="component" value="Chromosome"/>
</dbReference>
<keyword evidence="2 5" id="KW-0812">Transmembrane</keyword>
<dbReference type="InterPro" id="IPR007016">
    <property type="entry name" value="O-antigen_ligase-rel_domated"/>
</dbReference>
<keyword evidence="3 5" id="KW-1133">Transmembrane helix</keyword>
<dbReference type="Pfam" id="PF04932">
    <property type="entry name" value="Wzy_C"/>
    <property type="match status" value="1"/>
</dbReference>
<evidence type="ECO:0000313" key="7">
    <source>
        <dbReference type="EMBL" id="QDL54572.1"/>
    </source>
</evidence>
<sequence length="488" mass="53259">MVKLLPREVESGLSVADNRSFIGLLALLVWAPVPIASNRLWAMGILIVVAVTILASSLWAHRQDISAVLSRLSPFAIPIACLTAIVLLIWMQTVPLPASWVASVSPKAAIAQGSSEWMTISLDVFQTRVLAALSFAYLSVFLASLLLVRTHERLDRLAQVLVFSAVAQVVFGAILFSLKADYRIFYVQVSHERMIGTFKYHNSLAGYLCMCLSIGIGLMLARLGSTSEKHSHWKARVVAAVTFVLSPKMRLRLYLVVIVIGLVLTRSRMGNSAFFASMVIVGLAAVVLARKTAPHTIALIVSLVIVDVLVIGTWVGLEKVVDRIQETEMTIAEGGKSESVEARTEAARMSVPIVKDFPVFGTGGGSFYNIFMGYRSSTYGSVYFDHTHNDYVEIASEYGLVGLGLFGALVASTLFTVLRNMARRRSNLPWGISFGVAMSIVALLIHSTVDFNLQIPSNALTIVVILAMGWIAKELPSETRRRRSSGKL</sequence>
<evidence type="ECO:0000256" key="2">
    <source>
        <dbReference type="ARBA" id="ARBA00022692"/>
    </source>
</evidence>
<dbReference type="GO" id="GO:0016874">
    <property type="term" value="F:ligase activity"/>
    <property type="evidence" value="ECO:0007669"/>
    <property type="project" value="UniProtKB-KW"/>
</dbReference>
<evidence type="ECO:0000259" key="6">
    <source>
        <dbReference type="Pfam" id="PF04932"/>
    </source>
</evidence>
<feature type="transmembrane region" description="Helical" evidence="5">
    <location>
        <begin position="160"/>
        <end position="178"/>
    </location>
</feature>
<keyword evidence="4 5" id="KW-0472">Membrane</keyword>
<organism evidence="7 8">
    <name type="scientific">Rhodoferax aquaticus</name>
    <dbReference type="NCBI Taxonomy" id="2527691"/>
    <lineage>
        <taxon>Bacteria</taxon>
        <taxon>Pseudomonadati</taxon>
        <taxon>Pseudomonadota</taxon>
        <taxon>Betaproteobacteria</taxon>
        <taxon>Burkholderiales</taxon>
        <taxon>Comamonadaceae</taxon>
        <taxon>Rhodoferax</taxon>
    </lineage>
</organism>
<gene>
    <name evidence="7" type="ORF">EXZ61_10560</name>
</gene>
<feature type="transmembrane region" description="Helical" evidence="5">
    <location>
        <begin position="12"/>
        <end position="33"/>
    </location>
</feature>
<feature type="transmembrane region" description="Helical" evidence="5">
    <location>
        <begin position="72"/>
        <end position="91"/>
    </location>
</feature>
<protein>
    <submittedName>
        <fullName evidence="7">O-antigen ligase family protein</fullName>
    </submittedName>
</protein>
<dbReference type="InterPro" id="IPR051533">
    <property type="entry name" value="WaaL-like"/>
</dbReference>
<keyword evidence="7" id="KW-0436">Ligase</keyword>
<dbReference type="EMBL" id="CP036282">
    <property type="protein sequence ID" value="QDL54572.1"/>
    <property type="molecule type" value="Genomic_DNA"/>
</dbReference>